<feature type="domain" description="Integrase catalytic" evidence="2">
    <location>
        <begin position="1"/>
        <end position="145"/>
    </location>
</feature>
<reference evidence="3 4" key="1">
    <citation type="submission" date="2018-07" db="EMBL/GenBank/DDBJ databases">
        <title>Genome sequence of Azospirillum sp. ATCC 49961.</title>
        <authorList>
            <person name="Sant'Anna F.H."/>
            <person name="Baldani J.I."/>
            <person name="Zilli J.E."/>
            <person name="Reis V.M."/>
            <person name="Hartmann A."/>
            <person name="Cruz L."/>
            <person name="de Souza E.M."/>
            <person name="de Oliveira Pedrosa F."/>
            <person name="Passaglia L.M.P."/>
        </authorList>
    </citation>
    <scope>NUCLEOTIDE SEQUENCE [LARGE SCALE GENOMIC DNA]</scope>
    <source>
        <strain evidence="3 4">ATCC 49961</strain>
    </source>
</reference>
<proteinExistence type="predicted"/>
<sequence length="336" mass="37395">MALALHHAVAPKEAWLAARDITAPWPVSGLPDALHLDNAKEFRAQALKRGAEEHGIDLLHRPVRTPHYGGHIERLIGTMMGEAHLLPGTTFANVAERGNYDPERHAALTLAELEKWLAIQIVGPYHAGVHDGIGLPPSAAWTGALARRPEAVRVPSDLDGFLVDLLPCQERMVRRDGIRLFNIHYWDDVLSVWAGRVETRLPVRFDPRDLSRIWLEAPDGTRWPIRYRDLARPPISLWEHREAQRRLREQGRAAVDEQLIFDAVEAQRALVAEAAAQTKRARRAAQRVAHLTDAEDLPCPPPIATDRPQTLPEPAGDGAVGPAPIPLLPYAVEDWS</sequence>
<name>A0A9W7KR60_9PROT</name>
<dbReference type="SUPFAM" id="SSF53098">
    <property type="entry name" value="Ribonuclease H-like"/>
    <property type="match status" value="1"/>
</dbReference>
<evidence type="ECO:0000313" key="3">
    <source>
        <dbReference type="EMBL" id="KAA0678226.1"/>
    </source>
</evidence>
<organism evidence="3 4">
    <name type="scientific">Roseomonas genomospecies 6</name>
    <dbReference type="NCBI Taxonomy" id="214106"/>
    <lineage>
        <taxon>Bacteria</taxon>
        <taxon>Pseudomonadati</taxon>
        <taxon>Pseudomonadota</taxon>
        <taxon>Alphaproteobacteria</taxon>
        <taxon>Acetobacterales</taxon>
        <taxon>Roseomonadaceae</taxon>
        <taxon>Roseomonas</taxon>
    </lineage>
</organism>
<dbReference type="GO" id="GO:0015074">
    <property type="term" value="P:DNA integration"/>
    <property type="evidence" value="ECO:0007669"/>
    <property type="project" value="InterPro"/>
</dbReference>
<dbReference type="EMBL" id="QOKW01000018">
    <property type="protein sequence ID" value="KAA0678226.1"/>
    <property type="molecule type" value="Genomic_DNA"/>
</dbReference>
<evidence type="ECO:0000313" key="4">
    <source>
        <dbReference type="Proteomes" id="UP000480854"/>
    </source>
</evidence>
<feature type="region of interest" description="Disordered" evidence="1">
    <location>
        <begin position="289"/>
        <end position="323"/>
    </location>
</feature>
<dbReference type="Pfam" id="PF09299">
    <property type="entry name" value="Mu-transpos_C"/>
    <property type="match status" value="1"/>
</dbReference>
<dbReference type="PROSITE" id="PS50994">
    <property type="entry name" value="INTEGRASE"/>
    <property type="match status" value="1"/>
</dbReference>
<keyword evidence="4" id="KW-1185">Reference proteome</keyword>
<gene>
    <name evidence="3" type="ORF">DS843_20425</name>
</gene>
<dbReference type="SUPFAM" id="SSF50610">
    <property type="entry name" value="mu transposase, C-terminal domain"/>
    <property type="match status" value="1"/>
</dbReference>
<dbReference type="InterPro" id="IPR012337">
    <property type="entry name" value="RNaseH-like_sf"/>
</dbReference>
<accession>A0A9W7KR60</accession>
<dbReference type="InterPro" id="IPR001584">
    <property type="entry name" value="Integrase_cat-core"/>
</dbReference>
<dbReference type="AlphaFoldDB" id="A0A9W7KR60"/>
<dbReference type="GO" id="GO:0003676">
    <property type="term" value="F:nucleic acid binding"/>
    <property type="evidence" value="ECO:0007669"/>
    <property type="project" value="InterPro"/>
</dbReference>
<evidence type="ECO:0000259" key="2">
    <source>
        <dbReference type="PROSITE" id="PS50994"/>
    </source>
</evidence>
<dbReference type="Proteomes" id="UP000480854">
    <property type="component" value="Unassembled WGS sequence"/>
</dbReference>
<dbReference type="Gene3D" id="3.30.420.10">
    <property type="entry name" value="Ribonuclease H-like superfamily/Ribonuclease H"/>
    <property type="match status" value="1"/>
</dbReference>
<dbReference type="InterPro" id="IPR009004">
    <property type="entry name" value="Transposase_Mu_C"/>
</dbReference>
<dbReference type="InterPro" id="IPR015378">
    <property type="entry name" value="Transposase-like_Mu_C"/>
</dbReference>
<dbReference type="InterPro" id="IPR036397">
    <property type="entry name" value="RNaseH_sf"/>
</dbReference>
<evidence type="ECO:0000256" key="1">
    <source>
        <dbReference type="SAM" id="MobiDB-lite"/>
    </source>
</evidence>
<protein>
    <submittedName>
        <fullName evidence="3">Integrase</fullName>
    </submittedName>
</protein>
<comment type="caution">
    <text evidence="3">The sequence shown here is derived from an EMBL/GenBank/DDBJ whole genome shotgun (WGS) entry which is preliminary data.</text>
</comment>